<reference evidence="6" key="2">
    <citation type="journal article" date="2023" name="Science">
        <title>Genomic signatures of disease resistance in endangered staghorn corals.</title>
        <authorList>
            <person name="Vollmer S.V."/>
            <person name="Selwyn J.D."/>
            <person name="Despard B.A."/>
            <person name="Roesel C.L."/>
        </authorList>
    </citation>
    <scope>NUCLEOTIDE SEQUENCE</scope>
    <source>
        <strain evidence="6">K2</strain>
    </source>
</reference>
<evidence type="ECO:0000256" key="4">
    <source>
        <dbReference type="ARBA" id="ARBA00023170"/>
    </source>
</evidence>
<dbReference type="EMBL" id="JARQWQ010000044">
    <property type="protein sequence ID" value="KAK2558471.1"/>
    <property type="molecule type" value="Genomic_DNA"/>
</dbReference>
<evidence type="ECO:0000313" key="7">
    <source>
        <dbReference type="Proteomes" id="UP001249851"/>
    </source>
</evidence>
<dbReference type="PANTHER" id="PTHR24249">
    <property type="entry name" value="HISTAMINE RECEPTOR-RELATED G-PROTEIN COUPLED RECEPTOR"/>
    <property type="match status" value="1"/>
</dbReference>
<name>A0AAD9QCN6_ACRCE</name>
<evidence type="ECO:0000256" key="1">
    <source>
        <dbReference type="ARBA" id="ARBA00004651"/>
    </source>
</evidence>
<organism evidence="6 7">
    <name type="scientific">Acropora cervicornis</name>
    <name type="common">Staghorn coral</name>
    <dbReference type="NCBI Taxonomy" id="6130"/>
    <lineage>
        <taxon>Eukaryota</taxon>
        <taxon>Metazoa</taxon>
        <taxon>Cnidaria</taxon>
        <taxon>Anthozoa</taxon>
        <taxon>Hexacorallia</taxon>
        <taxon>Scleractinia</taxon>
        <taxon>Astrocoeniina</taxon>
        <taxon>Acroporidae</taxon>
        <taxon>Acropora</taxon>
    </lineage>
</organism>
<dbReference type="Gene3D" id="1.20.1070.10">
    <property type="entry name" value="Rhodopsin 7-helix transmembrane proteins"/>
    <property type="match status" value="1"/>
</dbReference>
<gene>
    <name evidence="6" type="ORF">P5673_019185</name>
</gene>
<evidence type="ECO:0000256" key="5">
    <source>
        <dbReference type="ARBA" id="ARBA00023224"/>
    </source>
</evidence>
<evidence type="ECO:0000313" key="6">
    <source>
        <dbReference type="EMBL" id="KAK2558471.1"/>
    </source>
</evidence>
<dbReference type="AlphaFoldDB" id="A0AAD9QCN6"/>
<reference evidence="6" key="1">
    <citation type="journal article" date="2023" name="G3 (Bethesda)">
        <title>Whole genome assembly and annotation of the endangered Caribbean coral Acropora cervicornis.</title>
        <authorList>
            <person name="Selwyn J.D."/>
            <person name="Vollmer S.V."/>
        </authorList>
    </citation>
    <scope>NUCLEOTIDE SEQUENCE</scope>
    <source>
        <strain evidence="6">K2</strain>
    </source>
</reference>
<comment type="subcellular location">
    <subcellularLocation>
        <location evidence="1">Cell membrane</location>
        <topology evidence="1">Multi-pass membrane protein</topology>
    </subcellularLocation>
</comment>
<protein>
    <submittedName>
        <fullName evidence="6">Uncharacterized protein</fullName>
    </submittedName>
</protein>
<proteinExistence type="predicted"/>
<dbReference type="SUPFAM" id="SSF81321">
    <property type="entry name" value="Family A G protein-coupled receptor-like"/>
    <property type="match status" value="1"/>
</dbReference>
<keyword evidence="7" id="KW-1185">Reference proteome</keyword>
<keyword evidence="2" id="KW-1003">Cell membrane</keyword>
<sequence length="275" mass="31300">MLKGGDVGQNKSHNKTNPKPLSREKIIYKSVPSLLSIALRTKVLALILRCFGAPIAWKATFAKLLSCLTVNSTVPLSATTIIGNTAVIMSIYMEKTIAASPSNTILFGLADRDVGVSFLVQPLYVIYQSFYFASQKQTWLILMKAFNILSNLLYSISFPTIAAISVDRISRDLSTLTLPGTCHHSSYYLSLRCSEAHRSLVRFDADWFYHRSLHGNYCRMYCKIFTVPQRHQRKIHQQKTNEELRALPQQRKSALNMFYVCLFYEMVMLPLKSRI</sequence>
<accession>A0AAD9QCN6</accession>
<dbReference type="Proteomes" id="UP001249851">
    <property type="component" value="Unassembled WGS sequence"/>
</dbReference>
<evidence type="ECO:0000256" key="2">
    <source>
        <dbReference type="ARBA" id="ARBA00022475"/>
    </source>
</evidence>
<evidence type="ECO:0000256" key="3">
    <source>
        <dbReference type="ARBA" id="ARBA00023040"/>
    </source>
</evidence>
<keyword evidence="4" id="KW-0675">Receptor</keyword>
<dbReference type="GO" id="GO:0005886">
    <property type="term" value="C:plasma membrane"/>
    <property type="evidence" value="ECO:0007669"/>
    <property type="project" value="UniProtKB-SubCell"/>
</dbReference>
<keyword evidence="2" id="KW-0472">Membrane</keyword>
<keyword evidence="5" id="KW-0807">Transducer</keyword>
<comment type="caution">
    <text evidence="6">The sequence shown here is derived from an EMBL/GenBank/DDBJ whole genome shotgun (WGS) entry which is preliminary data.</text>
</comment>
<keyword evidence="3" id="KW-0297">G-protein coupled receptor</keyword>
<dbReference type="GO" id="GO:0004930">
    <property type="term" value="F:G protein-coupled receptor activity"/>
    <property type="evidence" value="ECO:0007669"/>
    <property type="project" value="UniProtKB-KW"/>
</dbReference>
<dbReference type="InterPro" id="IPR050569">
    <property type="entry name" value="TAAR"/>
</dbReference>